<sequence length="180" mass="21658">MPVPLNRKTREQRAVSPKSLSKSDYIFNIRELFLTVCFYSLKMVIPEQQLQEATAVTGDGYHAERIRSFQSFWQYINRLVDECNLHREIQRSLKAIRPQFISGYEYRVNNEISHNFIYFIMQPPILVAGWGGRREALEAIMDMMPRAPRVRARRLQFVQRQVRKRRHNNARRHLRRNRNR</sequence>
<dbReference type="KEGG" id="dpx:DAPPUDRAFT_105747"/>
<keyword evidence="2" id="KW-1185">Reference proteome</keyword>
<dbReference type="PhylomeDB" id="E9GRP4"/>
<name>E9GRP4_DAPPU</name>
<gene>
    <name evidence="1" type="ORF">DAPPUDRAFT_105747</name>
</gene>
<dbReference type="AlphaFoldDB" id="E9GRP4"/>
<evidence type="ECO:0000313" key="1">
    <source>
        <dbReference type="EMBL" id="EFX77804.1"/>
    </source>
</evidence>
<dbReference type="Proteomes" id="UP000000305">
    <property type="component" value="Unassembled WGS sequence"/>
</dbReference>
<reference evidence="1 2" key="1">
    <citation type="journal article" date="2011" name="Science">
        <title>The ecoresponsive genome of Daphnia pulex.</title>
        <authorList>
            <person name="Colbourne J.K."/>
            <person name="Pfrender M.E."/>
            <person name="Gilbert D."/>
            <person name="Thomas W.K."/>
            <person name="Tucker A."/>
            <person name="Oakley T.H."/>
            <person name="Tokishita S."/>
            <person name="Aerts A."/>
            <person name="Arnold G.J."/>
            <person name="Basu M.K."/>
            <person name="Bauer D.J."/>
            <person name="Caceres C.E."/>
            <person name="Carmel L."/>
            <person name="Casola C."/>
            <person name="Choi J.H."/>
            <person name="Detter J.C."/>
            <person name="Dong Q."/>
            <person name="Dusheyko S."/>
            <person name="Eads B.D."/>
            <person name="Frohlich T."/>
            <person name="Geiler-Samerotte K.A."/>
            <person name="Gerlach D."/>
            <person name="Hatcher P."/>
            <person name="Jogdeo S."/>
            <person name="Krijgsveld J."/>
            <person name="Kriventseva E.V."/>
            <person name="Kultz D."/>
            <person name="Laforsch C."/>
            <person name="Lindquist E."/>
            <person name="Lopez J."/>
            <person name="Manak J.R."/>
            <person name="Muller J."/>
            <person name="Pangilinan J."/>
            <person name="Patwardhan R.P."/>
            <person name="Pitluck S."/>
            <person name="Pritham E.J."/>
            <person name="Rechtsteiner A."/>
            <person name="Rho M."/>
            <person name="Rogozin I.B."/>
            <person name="Sakarya O."/>
            <person name="Salamov A."/>
            <person name="Schaack S."/>
            <person name="Shapiro H."/>
            <person name="Shiga Y."/>
            <person name="Skalitzky C."/>
            <person name="Smith Z."/>
            <person name="Souvorov A."/>
            <person name="Sung W."/>
            <person name="Tang Z."/>
            <person name="Tsuchiya D."/>
            <person name="Tu H."/>
            <person name="Vos H."/>
            <person name="Wang M."/>
            <person name="Wolf Y.I."/>
            <person name="Yamagata H."/>
            <person name="Yamada T."/>
            <person name="Ye Y."/>
            <person name="Shaw J.R."/>
            <person name="Andrews J."/>
            <person name="Crease T.J."/>
            <person name="Tang H."/>
            <person name="Lucas S.M."/>
            <person name="Robertson H.M."/>
            <person name="Bork P."/>
            <person name="Koonin E.V."/>
            <person name="Zdobnov E.M."/>
            <person name="Grigoriev I.V."/>
            <person name="Lynch M."/>
            <person name="Boore J.L."/>
        </authorList>
    </citation>
    <scope>NUCLEOTIDE SEQUENCE [LARGE SCALE GENOMIC DNA]</scope>
</reference>
<organism evidence="1 2">
    <name type="scientific">Daphnia pulex</name>
    <name type="common">Water flea</name>
    <dbReference type="NCBI Taxonomy" id="6669"/>
    <lineage>
        <taxon>Eukaryota</taxon>
        <taxon>Metazoa</taxon>
        <taxon>Ecdysozoa</taxon>
        <taxon>Arthropoda</taxon>
        <taxon>Crustacea</taxon>
        <taxon>Branchiopoda</taxon>
        <taxon>Diplostraca</taxon>
        <taxon>Cladocera</taxon>
        <taxon>Anomopoda</taxon>
        <taxon>Daphniidae</taxon>
        <taxon>Daphnia</taxon>
    </lineage>
</organism>
<protein>
    <submittedName>
        <fullName evidence="1">Uncharacterized protein</fullName>
    </submittedName>
</protein>
<dbReference type="InParanoid" id="E9GRP4"/>
<dbReference type="EMBL" id="GL732560">
    <property type="protein sequence ID" value="EFX77804.1"/>
    <property type="molecule type" value="Genomic_DNA"/>
</dbReference>
<evidence type="ECO:0000313" key="2">
    <source>
        <dbReference type="Proteomes" id="UP000000305"/>
    </source>
</evidence>
<accession>E9GRP4</accession>
<proteinExistence type="predicted"/>
<dbReference type="HOGENOM" id="CLU_128400_0_0_1"/>